<comment type="caution">
    <text evidence="1">The sequence shown here is derived from an EMBL/GenBank/DDBJ whole genome shotgun (WGS) entry which is preliminary data.</text>
</comment>
<accession>A0A4D4M9F2</accession>
<evidence type="ECO:0008006" key="5">
    <source>
        <dbReference type="Google" id="ProtNLM"/>
    </source>
</evidence>
<dbReference type="PANTHER" id="PTHR38440:SF1">
    <property type="entry name" value="UPF0398 PROTEIN SPR0331"/>
    <property type="match status" value="1"/>
</dbReference>
<dbReference type="EMBL" id="BJHX01000001">
    <property type="protein sequence ID" value="GDY68536.1"/>
    <property type="molecule type" value="Genomic_DNA"/>
</dbReference>
<organism evidence="1 4">
    <name type="scientific">Streptomyces avermitilis</name>
    <dbReference type="NCBI Taxonomy" id="33903"/>
    <lineage>
        <taxon>Bacteria</taxon>
        <taxon>Bacillati</taxon>
        <taxon>Actinomycetota</taxon>
        <taxon>Actinomycetes</taxon>
        <taxon>Kitasatosporales</taxon>
        <taxon>Streptomycetaceae</taxon>
        <taxon>Streptomyces</taxon>
    </lineage>
</organism>
<evidence type="ECO:0000313" key="2">
    <source>
        <dbReference type="EMBL" id="GDY71086.1"/>
    </source>
</evidence>
<gene>
    <name evidence="1" type="ORF">SAV14893_079290</name>
    <name evidence="2" type="ORF">SAV31267_005710</name>
</gene>
<dbReference type="Proteomes" id="UP000302139">
    <property type="component" value="Unassembled WGS sequence"/>
</dbReference>
<dbReference type="SUPFAM" id="SSF102405">
    <property type="entry name" value="MCP/YpsA-like"/>
    <property type="match status" value="1"/>
</dbReference>
<reference evidence="1 4" key="2">
    <citation type="submission" date="2019-04" db="EMBL/GenBank/DDBJ databases">
        <title>Draft genome sequences of Streptomyces avermitilis NBRC 14893.</title>
        <authorList>
            <person name="Komaki H."/>
            <person name="Tamura T."/>
            <person name="Hosoyama A."/>
        </authorList>
    </citation>
    <scope>NUCLEOTIDE SEQUENCE [LARGE SCALE GENOMIC DNA]</scope>
    <source>
        <strain evidence="1 4">NBRC 14893</strain>
    </source>
</reference>
<dbReference type="RefSeq" id="WP_037648569.1">
    <property type="nucleotide sequence ID" value="NZ_BAABTN010000024.1"/>
</dbReference>
<dbReference type="AlphaFoldDB" id="A0A4D4M9F2"/>
<dbReference type="PANTHER" id="PTHR38440">
    <property type="entry name" value="UPF0398 PROTEIN YPSA"/>
    <property type="match status" value="1"/>
</dbReference>
<proteinExistence type="predicted"/>
<evidence type="ECO:0000313" key="4">
    <source>
        <dbReference type="Proteomes" id="UP000302139"/>
    </source>
</evidence>
<dbReference type="EMBL" id="BJHY01000001">
    <property type="protein sequence ID" value="GDY71086.1"/>
    <property type="molecule type" value="Genomic_DNA"/>
</dbReference>
<dbReference type="Gene3D" id="3.40.50.450">
    <property type="match status" value="1"/>
</dbReference>
<dbReference type="Proteomes" id="UP000299211">
    <property type="component" value="Unassembled WGS sequence"/>
</dbReference>
<evidence type="ECO:0000313" key="1">
    <source>
        <dbReference type="EMBL" id="GDY68536.1"/>
    </source>
</evidence>
<evidence type="ECO:0000313" key="3">
    <source>
        <dbReference type="Proteomes" id="UP000299211"/>
    </source>
</evidence>
<sequence>MTTFAVTGHMDLTDDTVDLVRSALAELLRPYADDILVGVSCLAAGADSLFAEAVLASDGRLVAVIPSEDYRQHHVRGDHTPLFDRLLDAADEVVVLPYASADREAFDAANAVLLERADRLVAVWNGEGPSGKGGGTADAVLAARELGLPVDVVWPEGAARR</sequence>
<dbReference type="InterPro" id="IPR010697">
    <property type="entry name" value="YspA"/>
</dbReference>
<name>A0A4D4M9F2_STRAX</name>
<reference evidence="2 3" key="1">
    <citation type="submission" date="2019-04" db="EMBL/GenBank/DDBJ databases">
        <title>Draft genome sequences of Streptomyces avermitilis ATCC 31267.</title>
        <authorList>
            <person name="Komaki H."/>
            <person name="Tamura T."/>
            <person name="Hosoyama A."/>
        </authorList>
    </citation>
    <scope>NUCLEOTIDE SEQUENCE [LARGE SCALE GENOMIC DNA]</scope>
    <source>
        <strain evidence="2 3">ATCC 31267</strain>
    </source>
</reference>
<protein>
    <recommendedName>
        <fullName evidence="5">DUF1273 domain-containing protein</fullName>
    </recommendedName>
</protein>